<keyword evidence="6 10" id="KW-0406">Ion transport</keyword>
<evidence type="ECO:0000256" key="4">
    <source>
        <dbReference type="ARBA" id="ARBA00022692"/>
    </source>
</evidence>
<dbReference type="Pfam" id="PF02530">
    <property type="entry name" value="Porin_2"/>
    <property type="match status" value="1"/>
</dbReference>
<keyword evidence="7 10" id="KW-0626">Porin</keyword>
<comment type="subcellular location">
    <subcellularLocation>
        <location evidence="10">Cell outer membrane</location>
        <topology evidence="10">Multi-pass membrane protein</topology>
    </subcellularLocation>
</comment>
<dbReference type="EMBL" id="SLWL01000038">
    <property type="protein sequence ID" value="TCO07153.1"/>
    <property type="molecule type" value="Genomic_DNA"/>
</dbReference>
<evidence type="ECO:0000256" key="5">
    <source>
        <dbReference type="ARBA" id="ARBA00022729"/>
    </source>
</evidence>
<dbReference type="GO" id="GO:0006811">
    <property type="term" value="P:monoatomic ion transport"/>
    <property type="evidence" value="ECO:0007669"/>
    <property type="project" value="UniProtKB-KW"/>
</dbReference>
<dbReference type="RefSeq" id="WP_207906454.1">
    <property type="nucleotide sequence ID" value="NZ_SLWL01000038.1"/>
</dbReference>
<evidence type="ECO:0000256" key="6">
    <source>
        <dbReference type="ARBA" id="ARBA00023065"/>
    </source>
</evidence>
<dbReference type="AlphaFoldDB" id="A0A4R2GG34"/>
<evidence type="ECO:0000256" key="7">
    <source>
        <dbReference type="ARBA" id="ARBA00023114"/>
    </source>
</evidence>
<evidence type="ECO:0000256" key="10">
    <source>
        <dbReference type="RuleBase" id="RU364005"/>
    </source>
</evidence>
<protein>
    <recommendedName>
        <fullName evidence="10">Porin</fullName>
    </recommendedName>
</protein>
<evidence type="ECO:0000256" key="8">
    <source>
        <dbReference type="ARBA" id="ARBA00023136"/>
    </source>
</evidence>
<dbReference type="InterPro" id="IPR003684">
    <property type="entry name" value="Porin_alphabac"/>
</dbReference>
<dbReference type="GO" id="GO:0015288">
    <property type="term" value="F:porin activity"/>
    <property type="evidence" value="ECO:0007669"/>
    <property type="project" value="UniProtKB-KW"/>
</dbReference>
<feature type="chain" id="PRO_5021021942" description="Porin" evidence="10">
    <location>
        <begin position="32"/>
        <end position="64"/>
    </location>
</feature>
<accession>A0A4R2GG34</accession>
<dbReference type="GO" id="GO:0046930">
    <property type="term" value="C:pore complex"/>
    <property type="evidence" value="ECO:0007669"/>
    <property type="project" value="UniProtKB-KW"/>
</dbReference>
<evidence type="ECO:0000256" key="3">
    <source>
        <dbReference type="ARBA" id="ARBA00022452"/>
    </source>
</evidence>
<comment type="domain">
    <text evidence="10">Consists of 16-stranded beta-barrel sheets, with large surface-exposed loops, that form a transmembrane pore at the center of each barrel. The pore is partially ocluded by a peptide loop that folds into the pore lumen.</text>
</comment>
<feature type="signal peptide" evidence="10">
    <location>
        <begin position="1"/>
        <end position="31"/>
    </location>
</feature>
<reference evidence="11 12" key="1">
    <citation type="submission" date="2019-03" db="EMBL/GenBank/DDBJ databases">
        <title>Genomic Encyclopedia of Type Strains, Phase IV (KMG-IV): sequencing the most valuable type-strain genomes for metagenomic binning, comparative biology and taxonomic classification.</title>
        <authorList>
            <person name="Goeker M."/>
        </authorList>
    </citation>
    <scope>NUCLEOTIDE SEQUENCE [LARGE SCALE GENOMIC DNA]</scope>
    <source>
        <strain evidence="11 12">DSM 22958</strain>
    </source>
</reference>
<comment type="function">
    <text evidence="10">Forms passive diffusion pores that allow small molecular weight hydrophilic materials across the outer membrane.</text>
</comment>
<keyword evidence="2 10" id="KW-0813">Transport</keyword>
<feature type="non-terminal residue" evidence="11">
    <location>
        <position position="64"/>
    </location>
</feature>
<evidence type="ECO:0000313" key="12">
    <source>
        <dbReference type="Proteomes" id="UP000294881"/>
    </source>
</evidence>
<sequence length="64" mass="6561">MRRCGCRRGLVLARSLSGAAAMVGGVGLAVAADLPMTKSAPVEYVKVCATHGVGFFYIPGTDTC</sequence>
<comment type="caution">
    <text evidence="11">The sequence shown here is derived from an EMBL/GenBank/DDBJ whole genome shotgun (WGS) entry which is preliminary data.</text>
</comment>
<keyword evidence="12" id="KW-1185">Reference proteome</keyword>
<keyword evidence="3 10" id="KW-1134">Transmembrane beta strand</keyword>
<keyword evidence="9 10" id="KW-0998">Cell outer membrane</keyword>
<dbReference type="GO" id="GO:0009279">
    <property type="term" value="C:cell outer membrane"/>
    <property type="evidence" value="ECO:0007669"/>
    <property type="project" value="UniProtKB-SubCell"/>
</dbReference>
<keyword evidence="5 10" id="KW-0732">Signal</keyword>
<evidence type="ECO:0000256" key="9">
    <source>
        <dbReference type="ARBA" id="ARBA00023237"/>
    </source>
</evidence>
<evidence type="ECO:0000256" key="1">
    <source>
        <dbReference type="ARBA" id="ARBA00009521"/>
    </source>
</evidence>
<evidence type="ECO:0000256" key="2">
    <source>
        <dbReference type="ARBA" id="ARBA00022448"/>
    </source>
</evidence>
<keyword evidence="8 10" id="KW-0472">Membrane</keyword>
<evidence type="ECO:0000313" key="11">
    <source>
        <dbReference type="EMBL" id="TCO07153.1"/>
    </source>
</evidence>
<proteinExistence type="inferred from homology"/>
<dbReference type="Proteomes" id="UP000294881">
    <property type="component" value="Unassembled WGS sequence"/>
</dbReference>
<organism evidence="11 12">
    <name type="scientific">Camelimonas lactis</name>
    <dbReference type="NCBI Taxonomy" id="659006"/>
    <lineage>
        <taxon>Bacteria</taxon>
        <taxon>Pseudomonadati</taxon>
        <taxon>Pseudomonadota</taxon>
        <taxon>Alphaproteobacteria</taxon>
        <taxon>Hyphomicrobiales</taxon>
        <taxon>Chelatococcaceae</taxon>
        <taxon>Camelimonas</taxon>
    </lineage>
</organism>
<comment type="similarity">
    <text evidence="1 10">Belongs to the alphaproteobacteria porin family.</text>
</comment>
<keyword evidence="4 10" id="KW-0812">Transmembrane</keyword>
<name>A0A4R2GG34_9HYPH</name>
<gene>
    <name evidence="11" type="ORF">EV666_1381</name>
</gene>